<organism evidence="5 6">
    <name type="scientific">Eublepharis macularius</name>
    <name type="common">Leopard gecko</name>
    <name type="synonym">Cyrtodactylus macularius</name>
    <dbReference type="NCBI Taxonomy" id="481883"/>
    <lineage>
        <taxon>Eukaryota</taxon>
        <taxon>Metazoa</taxon>
        <taxon>Chordata</taxon>
        <taxon>Craniata</taxon>
        <taxon>Vertebrata</taxon>
        <taxon>Euteleostomi</taxon>
        <taxon>Lepidosauria</taxon>
        <taxon>Squamata</taxon>
        <taxon>Bifurcata</taxon>
        <taxon>Gekkota</taxon>
        <taxon>Eublepharidae</taxon>
        <taxon>Eublepharinae</taxon>
        <taxon>Eublepharis</taxon>
    </lineage>
</organism>
<dbReference type="Pfam" id="PF00059">
    <property type="entry name" value="Lectin_C"/>
    <property type="match status" value="1"/>
</dbReference>
<dbReference type="InterPro" id="IPR001304">
    <property type="entry name" value="C-type_lectin-like"/>
</dbReference>
<dbReference type="InterPro" id="IPR051379">
    <property type="entry name" value="C-type_Lectin_Receptor_IMM"/>
</dbReference>
<dbReference type="InterPro" id="IPR033992">
    <property type="entry name" value="NKR-like_CTLD"/>
</dbReference>
<evidence type="ECO:0000313" key="5">
    <source>
        <dbReference type="Proteomes" id="UP001190640"/>
    </source>
</evidence>
<dbReference type="GeneID" id="129327713"/>
<dbReference type="CDD" id="cd03593">
    <property type="entry name" value="CLECT_NK_receptors_like"/>
    <property type="match status" value="1"/>
</dbReference>
<keyword evidence="5" id="KW-1185">Reference proteome</keyword>
<feature type="domain" description="C-type lectin" evidence="4">
    <location>
        <begin position="115"/>
        <end position="236"/>
    </location>
</feature>
<reference evidence="6" key="1">
    <citation type="submission" date="2025-08" db="UniProtKB">
        <authorList>
            <consortium name="RefSeq"/>
        </authorList>
    </citation>
    <scope>IDENTIFICATION</scope>
    <source>
        <tissue evidence="6">Blood</tissue>
    </source>
</reference>
<dbReference type="SMART" id="SM00034">
    <property type="entry name" value="CLECT"/>
    <property type="match status" value="1"/>
</dbReference>
<evidence type="ECO:0000259" key="4">
    <source>
        <dbReference type="PROSITE" id="PS50041"/>
    </source>
</evidence>
<dbReference type="GO" id="GO:0030246">
    <property type="term" value="F:carbohydrate binding"/>
    <property type="evidence" value="ECO:0007669"/>
    <property type="project" value="UniProtKB-KW"/>
</dbReference>
<dbReference type="PANTHER" id="PTHR46746:SF3">
    <property type="entry name" value="C-TYPE LECTIN DOMAIN-CONTAINING PROTEIN-RELATED"/>
    <property type="match status" value="1"/>
</dbReference>
<dbReference type="Proteomes" id="UP001190640">
    <property type="component" value="Chromosome 4"/>
</dbReference>
<dbReference type="RefSeq" id="XP_054832443.1">
    <property type="nucleotide sequence ID" value="XM_054976468.1"/>
</dbReference>
<evidence type="ECO:0000256" key="1">
    <source>
        <dbReference type="ARBA" id="ARBA00004167"/>
    </source>
</evidence>
<sequence>MVEDEEGYMVLNFKQKKECGKRNLPSQMQDTPQCAQRHRVALGVASALILLVSGVLIALASRVLQTKAALNGTNKCPPDSAFRRQLKHFACNSLGNSTEDDAKDCKICPKAWNLHRDKCYWISEQQKTWNESREDCKAKNSTLLVIQNMKEMAFMKNIENITGKTANAFWLGLTVNKSGTWHWQWVDGSLLKEDLFSVSRPAEKNSCGVRIENGEWRMENVVTSEDCGSLYPWICEKIAFQI</sequence>
<evidence type="ECO:0000256" key="3">
    <source>
        <dbReference type="SAM" id="Phobius"/>
    </source>
</evidence>
<keyword evidence="3" id="KW-0812">Transmembrane</keyword>
<dbReference type="GO" id="GO:0005886">
    <property type="term" value="C:plasma membrane"/>
    <property type="evidence" value="ECO:0007669"/>
    <property type="project" value="TreeGrafter"/>
</dbReference>
<evidence type="ECO:0000256" key="2">
    <source>
        <dbReference type="ARBA" id="ARBA00022734"/>
    </source>
</evidence>
<proteinExistence type="predicted"/>
<dbReference type="Gene3D" id="3.10.100.10">
    <property type="entry name" value="Mannose-Binding Protein A, subunit A"/>
    <property type="match status" value="1"/>
</dbReference>
<dbReference type="PANTHER" id="PTHR46746">
    <property type="entry name" value="KILLER CELL LECTIN-LIKE RECEPTOR SUBFAMILY F MEMBER 2"/>
    <property type="match status" value="1"/>
</dbReference>
<name>A0AA97KW96_EUBMA</name>
<dbReference type="SUPFAM" id="SSF56436">
    <property type="entry name" value="C-type lectin-like"/>
    <property type="match status" value="1"/>
</dbReference>
<feature type="transmembrane region" description="Helical" evidence="3">
    <location>
        <begin position="40"/>
        <end position="60"/>
    </location>
</feature>
<comment type="subcellular location">
    <subcellularLocation>
        <location evidence="1">Membrane</location>
        <topology evidence="1">Single-pass membrane protein</topology>
    </subcellularLocation>
</comment>
<keyword evidence="3" id="KW-1133">Transmembrane helix</keyword>
<accession>A0AA97KW96</accession>
<dbReference type="InterPro" id="IPR016187">
    <property type="entry name" value="CTDL_fold"/>
</dbReference>
<dbReference type="PROSITE" id="PS50041">
    <property type="entry name" value="C_TYPE_LECTIN_2"/>
    <property type="match status" value="1"/>
</dbReference>
<dbReference type="KEGG" id="emc:129327713"/>
<dbReference type="AlphaFoldDB" id="A0AA97KW96"/>
<protein>
    <submittedName>
        <fullName evidence="6">Killer cell lectin-like receptor subfamily B member 1B allele C</fullName>
    </submittedName>
</protein>
<keyword evidence="2" id="KW-0430">Lectin</keyword>
<keyword evidence="3" id="KW-0472">Membrane</keyword>
<gene>
    <name evidence="6" type="primary">LOC129327713</name>
</gene>
<dbReference type="InterPro" id="IPR016186">
    <property type="entry name" value="C-type_lectin-like/link_sf"/>
</dbReference>
<evidence type="ECO:0000313" key="6">
    <source>
        <dbReference type="RefSeq" id="XP_054832443.1"/>
    </source>
</evidence>